<proteinExistence type="predicted"/>
<dbReference type="AlphaFoldDB" id="A0AAV7P4M1"/>
<dbReference type="Proteomes" id="UP001066276">
    <property type="component" value="Chromosome 7"/>
</dbReference>
<dbReference type="EMBL" id="JANPWB010000011">
    <property type="protein sequence ID" value="KAJ1123180.1"/>
    <property type="molecule type" value="Genomic_DNA"/>
</dbReference>
<evidence type="ECO:0000313" key="1">
    <source>
        <dbReference type="EMBL" id="KAJ1123180.1"/>
    </source>
</evidence>
<evidence type="ECO:0000313" key="2">
    <source>
        <dbReference type="Proteomes" id="UP001066276"/>
    </source>
</evidence>
<sequence length="128" mass="13776">MKLRASFSRLLVLFPGDAEPPVFLCAAVVVCGREAPTEASNCVSLEYGSDGVKGPQYCARGAGVQVLAKRALCKGELYIGFLQGMCLASMTCKVMRKSGEINFLCIVRRWGGEPQGVNLRALQPVEGY</sequence>
<keyword evidence="2" id="KW-1185">Reference proteome</keyword>
<name>A0AAV7P4M1_PLEWA</name>
<protein>
    <submittedName>
        <fullName evidence="1">Uncharacterized protein</fullName>
    </submittedName>
</protein>
<organism evidence="1 2">
    <name type="scientific">Pleurodeles waltl</name>
    <name type="common">Iberian ribbed newt</name>
    <dbReference type="NCBI Taxonomy" id="8319"/>
    <lineage>
        <taxon>Eukaryota</taxon>
        <taxon>Metazoa</taxon>
        <taxon>Chordata</taxon>
        <taxon>Craniata</taxon>
        <taxon>Vertebrata</taxon>
        <taxon>Euteleostomi</taxon>
        <taxon>Amphibia</taxon>
        <taxon>Batrachia</taxon>
        <taxon>Caudata</taxon>
        <taxon>Salamandroidea</taxon>
        <taxon>Salamandridae</taxon>
        <taxon>Pleurodelinae</taxon>
        <taxon>Pleurodeles</taxon>
    </lineage>
</organism>
<accession>A0AAV7P4M1</accession>
<reference evidence="1" key="1">
    <citation type="journal article" date="2022" name="bioRxiv">
        <title>Sequencing and chromosome-scale assembly of the giantPleurodeles waltlgenome.</title>
        <authorList>
            <person name="Brown T."/>
            <person name="Elewa A."/>
            <person name="Iarovenko S."/>
            <person name="Subramanian E."/>
            <person name="Araus A.J."/>
            <person name="Petzold A."/>
            <person name="Susuki M."/>
            <person name="Suzuki K.-i.T."/>
            <person name="Hayashi T."/>
            <person name="Toyoda A."/>
            <person name="Oliveira C."/>
            <person name="Osipova E."/>
            <person name="Leigh N.D."/>
            <person name="Simon A."/>
            <person name="Yun M.H."/>
        </authorList>
    </citation>
    <scope>NUCLEOTIDE SEQUENCE</scope>
    <source>
        <strain evidence="1">20211129_DDA</strain>
        <tissue evidence="1">Liver</tissue>
    </source>
</reference>
<gene>
    <name evidence="1" type="ORF">NDU88_001653</name>
</gene>
<comment type="caution">
    <text evidence="1">The sequence shown here is derived from an EMBL/GenBank/DDBJ whole genome shotgun (WGS) entry which is preliminary data.</text>
</comment>